<dbReference type="AlphaFoldDB" id="A0AAN9RPT0"/>
<feature type="domain" description="Disease resistance R13L4/SHOC-2-like LRR" evidence="18">
    <location>
        <begin position="90"/>
        <end position="285"/>
    </location>
</feature>
<comment type="caution">
    <text evidence="19">The sequence shown here is derived from an EMBL/GenBank/DDBJ whole genome shotgun (WGS) entry which is preliminary data.</text>
</comment>
<keyword evidence="8 16" id="KW-0732">Signal</keyword>
<dbReference type="Gene3D" id="3.80.10.10">
    <property type="entry name" value="Ribonuclease Inhibitor"/>
    <property type="match status" value="3"/>
</dbReference>
<dbReference type="GO" id="GO:0016020">
    <property type="term" value="C:membrane"/>
    <property type="evidence" value="ECO:0007669"/>
    <property type="project" value="UniProtKB-SubCell"/>
</dbReference>
<sequence length="545" mass="61574">MSSYFLQLFYALVMLLLHVARSNTAETKCIEKERRALLNFKQDIIADSAGMLSKWRDDGNNRDCCKWKFIQCYNQSGHVRMLHRPGGQGSHIPESMDSFTHLRYLNLSNSDFGGTIPYELGKLTHLSYNDLHGELPYHLGNLSQLRYLDLTRNSFSGALPFQVGKLPLLHTLRLAGNFDVKSKEAEWLSNLHSLTNLHFNLGSLYLYYNMLEGCIPDEFRKVMNSLQELDLSHNKLNGEISRLFHNSLWCNKQIFHSLGLSYNQITGKVPNSIGLLSELENLSLEGNSLEGVEHGFKDPELKLKSIDLSSNSLMGEIPKEVGYLLGLVSLNLSRNILSGEIPSGIGDLILLDSLDLSRNHISGRIPSSIAQIDGLGKLDLSHNSLSGRIPSGRHFETYDASSFEGNIDLCGEEVNKTCPGDEDETRVFQPEQPAVQRDDHVFYEALYMSLGIGYFTGFWCLLGSILLWRPWRNAYMRFLNRLTEKIYERLVIIYRMCQSVADGLKARSMYGDALSLTKGKGFIPQIPSCKVRELLLTMPVYIVAD</sequence>
<accession>A0AAN9RPT0</accession>
<comment type="subcellular location">
    <subcellularLocation>
        <location evidence="2">Membrane</location>
        <topology evidence="2">Peripheral membrane protein</topology>
    </subcellularLocation>
    <subcellularLocation>
        <location evidence="1">Membrane</location>
        <topology evidence="1">Single-pass membrane protein</topology>
    </subcellularLocation>
    <subcellularLocation>
        <location evidence="3">Secreted</location>
        <location evidence="3">Cell wall</location>
    </subcellularLocation>
</comment>
<dbReference type="Pfam" id="PF23598">
    <property type="entry name" value="LRR_14"/>
    <property type="match status" value="1"/>
</dbReference>
<evidence type="ECO:0000256" key="1">
    <source>
        <dbReference type="ARBA" id="ARBA00004167"/>
    </source>
</evidence>
<dbReference type="GO" id="GO:0099402">
    <property type="term" value="P:plant organ development"/>
    <property type="evidence" value="ECO:0007669"/>
    <property type="project" value="UniProtKB-ARBA"/>
</dbReference>
<keyword evidence="7 15" id="KW-0812">Transmembrane</keyword>
<dbReference type="SMART" id="SM00369">
    <property type="entry name" value="LRR_TYP"/>
    <property type="match status" value="4"/>
</dbReference>
<keyword evidence="6" id="KW-0433">Leucine-rich repeat</keyword>
<evidence type="ECO:0000256" key="13">
    <source>
        <dbReference type="ARBA" id="ARBA00023157"/>
    </source>
</evidence>
<dbReference type="GO" id="GO:0006952">
    <property type="term" value="P:defense response"/>
    <property type="evidence" value="ECO:0007669"/>
    <property type="project" value="UniProtKB-KW"/>
</dbReference>
<keyword evidence="9" id="KW-0677">Repeat</keyword>
<evidence type="ECO:0000256" key="4">
    <source>
        <dbReference type="ARBA" id="ARBA00022512"/>
    </source>
</evidence>
<evidence type="ECO:0000259" key="18">
    <source>
        <dbReference type="Pfam" id="PF23598"/>
    </source>
</evidence>
<evidence type="ECO:0000256" key="11">
    <source>
        <dbReference type="ARBA" id="ARBA00022989"/>
    </source>
</evidence>
<proteinExistence type="inferred from homology"/>
<gene>
    <name evidence="19" type="ORF">VNO78_32960</name>
</gene>
<keyword evidence="10" id="KW-0611">Plant defense</keyword>
<feature type="domain" description="Leucine-rich repeat-containing N-terminal plant-type" evidence="17">
    <location>
        <begin position="32"/>
        <end position="72"/>
    </location>
</feature>
<keyword evidence="20" id="KW-1185">Reference proteome</keyword>
<dbReference type="SUPFAM" id="SSF52047">
    <property type="entry name" value="RNI-like"/>
    <property type="match status" value="1"/>
</dbReference>
<dbReference type="InterPro" id="IPR032675">
    <property type="entry name" value="LRR_dom_sf"/>
</dbReference>
<feature type="chain" id="PRO_5042825484" description="Leucine-rich repeat-containing N-terminal plant-type domain-containing protein" evidence="16">
    <location>
        <begin position="25"/>
        <end position="545"/>
    </location>
</feature>
<dbReference type="EMBL" id="JAYMYS010000009">
    <property type="protein sequence ID" value="KAK7380449.1"/>
    <property type="molecule type" value="Genomic_DNA"/>
</dbReference>
<evidence type="ECO:0008006" key="21">
    <source>
        <dbReference type="Google" id="ProtNLM"/>
    </source>
</evidence>
<dbReference type="GO" id="GO:0009653">
    <property type="term" value="P:anatomical structure morphogenesis"/>
    <property type="evidence" value="ECO:0007669"/>
    <property type="project" value="UniProtKB-ARBA"/>
</dbReference>
<dbReference type="PANTHER" id="PTHR48065:SF18">
    <property type="entry name" value="LRR RECEPTOR-LIKE KINASE FAMILY PROTEIN"/>
    <property type="match status" value="1"/>
</dbReference>
<evidence type="ECO:0000256" key="5">
    <source>
        <dbReference type="ARBA" id="ARBA00022525"/>
    </source>
</evidence>
<evidence type="ECO:0000313" key="20">
    <source>
        <dbReference type="Proteomes" id="UP001386955"/>
    </source>
</evidence>
<organism evidence="19 20">
    <name type="scientific">Psophocarpus tetragonolobus</name>
    <name type="common">Winged bean</name>
    <name type="synonym">Dolichos tetragonolobus</name>
    <dbReference type="NCBI Taxonomy" id="3891"/>
    <lineage>
        <taxon>Eukaryota</taxon>
        <taxon>Viridiplantae</taxon>
        <taxon>Streptophyta</taxon>
        <taxon>Embryophyta</taxon>
        <taxon>Tracheophyta</taxon>
        <taxon>Spermatophyta</taxon>
        <taxon>Magnoliopsida</taxon>
        <taxon>eudicotyledons</taxon>
        <taxon>Gunneridae</taxon>
        <taxon>Pentapetalae</taxon>
        <taxon>rosids</taxon>
        <taxon>fabids</taxon>
        <taxon>Fabales</taxon>
        <taxon>Fabaceae</taxon>
        <taxon>Papilionoideae</taxon>
        <taxon>50 kb inversion clade</taxon>
        <taxon>NPAAA clade</taxon>
        <taxon>indigoferoid/millettioid clade</taxon>
        <taxon>Phaseoleae</taxon>
        <taxon>Psophocarpus</taxon>
    </lineage>
</organism>
<evidence type="ECO:0000256" key="9">
    <source>
        <dbReference type="ARBA" id="ARBA00022737"/>
    </source>
</evidence>
<dbReference type="InterPro" id="IPR013210">
    <property type="entry name" value="LRR_N_plant-typ"/>
</dbReference>
<dbReference type="FunFam" id="3.80.10.10:FF:000400">
    <property type="entry name" value="Nuclear pore complex protein NUP107"/>
    <property type="match status" value="1"/>
</dbReference>
<dbReference type="Pfam" id="PF00560">
    <property type="entry name" value="LRR_1"/>
    <property type="match status" value="4"/>
</dbReference>
<dbReference type="InterPro" id="IPR055414">
    <property type="entry name" value="LRR_R13L4/SHOC2-like"/>
</dbReference>
<dbReference type="InterPro" id="IPR001611">
    <property type="entry name" value="Leu-rich_rpt"/>
</dbReference>
<evidence type="ECO:0000256" key="15">
    <source>
        <dbReference type="SAM" id="Phobius"/>
    </source>
</evidence>
<protein>
    <recommendedName>
        <fullName evidence="21">Leucine-rich repeat-containing N-terminal plant-type domain-containing protein</fullName>
    </recommendedName>
</protein>
<dbReference type="Proteomes" id="UP001386955">
    <property type="component" value="Unassembled WGS sequence"/>
</dbReference>
<feature type="signal peptide" evidence="16">
    <location>
        <begin position="1"/>
        <end position="24"/>
    </location>
</feature>
<dbReference type="PRINTS" id="PR00019">
    <property type="entry name" value="LEURICHRPT"/>
</dbReference>
<dbReference type="InterPro" id="IPR003591">
    <property type="entry name" value="Leu-rich_rpt_typical-subtyp"/>
</dbReference>
<keyword evidence="13" id="KW-1015">Disulfide bond</keyword>
<evidence type="ECO:0000313" key="19">
    <source>
        <dbReference type="EMBL" id="KAK7380449.1"/>
    </source>
</evidence>
<evidence type="ECO:0000256" key="7">
    <source>
        <dbReference type="ARBA" id="ARBA00022692"/>
    </source>
</evidence>
<keyword evidence="4" id="KW-0134">Cell wall</keyword>
<evidence type="ECO:0000256" key="8">
    <source>
        <dbReference type="ARBA" id="ARBA00022729"/>
    </source>
</evidence>
<dbReference type="FunFam" id="3.80.10.10:FF:000095">
    <property type="entry name" value="LRR receptor-like serine/threonine-protein kinase GSO1"/>
    <property type="match status" value="1"/>
</dbReference>
<evidence type="ECO:0000256" key="10">
    <source>
        <dbReference type="ARBA" id="ARBA00022821"/>
    </source>
</evidence>
<evidence type="ECO:0000256" key="6">
    <source>
        <dbReference type="ARBA" id="ARBA00022614"/>
    </source>
</evidence>
<keyword evidence="12 15" id="KW-0472">Membrane</keyword>
<evidence type="ECO:0000259" key="17">
    <source>
        <dbReference type="Pfam" id="PF08263"/>
    </source>
</evidence>
<reference evidence="19 20" key="1">
    <citation type="submission" date="2024-01" db="EMBL/GenBank/DDBJ databases">
        <title>The genomes of 5 underutilized Papilionoideae crops provide insights into root nodulation and disease resistanc.</title>
        <authorList>
            <person name="Jiang F."/>
        </authorList>
    </citation>
    <scope>NUCLEOTIDE SEQUENCE [LARGE SCALE GENOMIC DNA]</scope>
    <source>
        <strain evidence="19">DUOXIRENSHENG_FW03</strain>
        <tissue evidence="19">Leaves</tissue>
    </source>
</reference>
<keyword evidence="11 15" id="KW-1133">Transmembrane helix</keyword>
<feature type="transmembrane region" description="Helical" evidence="15">
    <location>
        <begin position="445"/>
        <end position="468"/>
    </location>
</feature>
<evidence type="ECO:0000256" key="12">
    <source>
        <dbReference type="ARBA" id="ARBA00023136"/>
    </source>
</evidence>
<dbReference type="PANTHER" id="PTHR48065">
    <property type="entry name" value="OS10G0469600 PROTEIN"/>
    <property type="match status" value="1"/>
</dbReference>
<dbReference type="PROSITE" id="PS51450">
    <property type="entry name" value="LRR"/>
    <property type="match status" value="1"/>
</dbReference>
<comment type="similarity">
    <text evidence="14">Belongs to the polygalacturonase-inhibiting protein family.</text>
</comment>
<dbReference type="Pfam" id="PF08263">
    <property type="entry name" value="LRRNT_2"/>
    <property type="match status" value="1"/>
</dbReference>
<evidence type="ECO:0000256" key="16">
    <source>
        <dbReference type="SAM" id="SignalP"/>
    </source>
</evidence>
<evidence type="ECO:0000256" key="2">
    <source>
        <dbReference type="ARBA" id="ARBA00004170"/>
    </source>
</evidence>
<evidence type="ECO:0000256" key="14">
    <source>
        <dbReference type="ARBA" id="ARBA00038043"/>
    </source>
</evidence>
<name>A0AAN9RPT0_PSOTE</name>
<keyword evidence="5" id="KW-0964">Secreted</keyword>
<evidence type="ECO:0000256" key="3">
    <source>
        <dbReference type="ARBA" id="ARBA00004191"/>
    </source>
</evidence>